<reference evidence="2" key="1">
    <citation type="submission" date="2021-10" db="EMBL/GenBank/DDBJ databases">
        <authorList>
            <person name="Mesa V."/>
        </authorList>
    </citation>
    <scope>NUCLEOTIDE SEQUENCE</scope>
    <source>
        <strain evidence="2">CC3_PB</strain>
    </source>
</reference>
<feature type="transmembrane region" description="Helical" evidence="1">
    <location>
        <begin position="234"/>
        <end position="251"/>
    </location>
</feature>
<name>A0AA86MPE1_9CLOT</name>
<feature type="transmembrane region" description="Helical" evidence="1">
    <location>
        <begin position="145"/>
        <end position="168"/>
    </location>
</feature>
<evidence type="ECO:0000313" key="2">
    <source>
        <dbReference type="EMBL" id="CAG9707547.1"/>
    </source>
</evidence>
<feature type="transmembrane region" description="Helical" evidence="1">
    <location>
        <begin position="97"/>
        <end position="115"/>
    </location>
</feature>
<dbReference type="Proteomes" id="UP001189143">
    <property type="component" value="Unassembled WGS sequence"/>
</dbReference>
<feature type="transmembrane region" description="Helical" evidence="1">
    <location>
        <begin position="271"/>
        <end position="294"/>
    </location>
</feature>
<sequence length="318" mass="36002">MTEAAMLSAAFVVLSVIFIGTGMGYLGYIDFIVPVLIAVIYLRCGFRYTILSSITSLMLIVFAIGDLASAIFMSQSMIFGIISAFLVSKKESILDDLFYGSILSFIVMIFIDFNFSKITGQSIIKGIESELSYVAILGEEVKNAIFYLSIISLPIGTMMLTYIFTLFLGKKFRFLDEVSNKKYIMIRNFKRYGSLISCSRKSIFIGIIGILTGISFLNIRFIKPIAYCRIFIKSTVYVMLFFLIQDSISLINKTVYSLSHSRVNTLVVQLILLFSLVKFFKISSITLIVCNLFIDKVFTIRKRQNEFLEKYLKIEGGI</sequence>
<accession>A0AA86MPE1</accession>
<dbReference type="EMBL" id="CAKJVE010000004">
    <property type="protein sequence ID" value="CAG9707547.1"/>
    <property type="molecule type" value="Genomic_DNA"/>
</dbReference>
<protein>
    <submittedName>
        <fullName evidence="2">Membrane protein</fullName>
    </submittedName>
</protein>
<dbReference type="AlphaFoldDB" id="A0AA86MPE1"/>
<keyword evidence="1" id="KW-0812">Transmembrane</keyword>
<proteinExistence type="predicted"/>
<keyword evidence="1" id="KW-0472">Membrane</keyword>
<comment type="caution">
    <text evidence="2">The sequence shown here is derived from an EMBL/GenBank/DDBJ whole genome shotgun (WGS) entry which is preliminary data.</text>
</comment>
<evidence type="ECO:0000313" key="4">
    <source>
        <dbReference type="Proteomes" id="UP000789738"/>
    </source>
</evidence>
<evidence type="ECO:0000256" key="1">
    <source>
        <dbReference type="SAM" id="Phobius"/>
    </source>
</evidence>
<reference evidence="3" key="2">
    <citation type="submission" date="2022-10" db="EMBL/GenBank/DDBJ databases">
        <authorList>
            <person name="Aires J."/>
            <person name="Mesa V."/>
        </authorList>
    </citation>
    <scope>NUCLEOTIDE SEQUENCE</scope>
    <source>
        <strain evidence="3">Clostridium neonatale JD116</strain>
    </source>
</reference>
<evidence type="ECO:0000313" key="3">
    <source>
        <dbReference type="EMBL" id="CAI3609129.1"/>
    </source>
</evidence>
<dbReference type="Proteomes" id="UP000789738">
    <property type="component" value="Unassembled WGS sequence"/>
</dbReference>
<keyword evidence="1" id="KW-1133">Transmembrane helix</keyword>
<feature type="transmembrane region" description="Helical" evidence="1">
    <location>
        <begin position="56"/>
        <end position="85"/>
    </location>
</feature>
<dbReference type="EMBL" id="CAMTCP010000233">
    <property type="protein sequence ID" value="CAI3609129.1"/>
    <property type="molecule type" value="Genomic_DNA"/>
</dbReference>
<gene>
    <name evidence="3" type="ORF">CNEO2_360019</name>
    <name evidence="2" type="ORF">CNEO_43081</name>
</gene>
<organism evidence="2 4">
    <name type="scientific">Clostridium neonatale</name>
    <dbReference type="NCBI Taxonomy" id="137838"/>
    <lineage>
        <taxon>Bacteria</taxon>
        <taxon>Bacillati</taxon>
        <taxon>Bacillota</taxon>
        <taxon>Clostridia</taxon>
        <taxon>Eubacteriales</taxon>
        <taxon>Clostridiaceae</taxon>
        <taxon>Clostridium</taxon>
    </lineage>
</organism>
<feature type="transmembrane region" description="Helical" evidence="1">
    <location>
        <begin position="203"/>
        <end position="222"/>
    </location>
</feature>